<feature type="chain" id="PRO_5007557074" description="Lipoprotein" evidence="2">
    <location>
        <begin position="27"/>
        <end position="348"/>
    </location>
</feature>
<dbReference type="PATRIC" id="fig|178901.14.peg.2736"/>
<feature type="signal peptide" evidence="2">
    <location>
        <begin position="1"/>
        <end position="26"/>
    </location>
</feature>
<evidence type="ECO:0000256" key="1">
    <source>
        <dbReference type="SAM" id="MobiDB-lite"/>
    </source>
</evidence>
<evidence type="ECO:0000313" key="3">
    <source>
        <dbReference type="EMBL" id="KXV67797.1"/>
    </source>
</evidence>
<dbReference type="OrthoDB" id="7280888at2"/>
<evidence type="ECO:0008006" key="7">
    <source>
        <dbReference type="Google" id="ProtNLM"/>
    </source>
</evidence>
<dbReference type="EMBL" id="LHZZ01000654">
    <property type="protein sequence ID" value="KXV73372.1"/>
    <property type="molecule type" value="Genomic_DNA"/>
</dbReference>
<dbReference type="RefSeq" id="WP_061492303.1">
    <property type="nucleotide sequence ID" value="NZ_LHZX01000317.1"/>
</dbReference>
<evidence type="ECO:0000313" key="4">
    <source>
        <dbReference type="EMBL" id="KXV73372.1"/>
    </source>
</evidence>
<reference evidence="5 6" key="1">
    <citation type="submission" date="2015-06" db="EMBL/GenBank/DDBJ databases">
        <title>Improved classification and identification of acetic acid bacteria using matrix-assisted laser desorption/ionization time-of-flight mass spectrometry; Gluconobacter nephelii and Gluconobacter uchimurae are later heterotypic synonyms of Gluconobacter japonicus and Gluconobacter oxydans, respectively.</title>
        <authorList>
            <person name="Li L."/>
            <person name="Cleenwerck I."/>
            <person name="De Vuyst L."/>
            <person name="Vandamme P."/>
        </authorList>
    </citation>
    <scope>NUCLEOTIDE SEQUENCE [LARGE SCALE GENOMIC DNA]</scope>
    <source>
        <strain evidence="4 6">LMG 1604</strain>
        <strain evidence="3 5">LMG 1699</strain>
    </source>
</reference>
<gene>
    <name evidence="3" type="ORF">AD951_15030</name>
    <name evidence="4" type="ORF">AD953_16795</name>
</gene>
<proteinExistence type="predicted"/>
<feature type="region of interest" description="Disordered" evidence="1">
    <location>
        <begin position="243"/>
        <end position="348"/>
    </location>
</feature>
<name>A0A149UZP3_9PROT</name>
<evidence type="ECO:0000256" key="2">
    <source>
        <dbReference type="SAM" id="SignalP"/>
    </source>
</evidence>
<keyword evidence="2" id="KW-0732">Signal</keyword>
<sequence length="348" mass="35521">MSLFSRPLRATCSVALLLPAFLAGCAGDKQPTKFAPLRYDYLSVMHLNAATLNIEDATLQNPVVGDIGNRAPTPPAQALRQMAQDRLVATGASGTAQFVIDRASILHQAGGVLAGQMDVHLVLLNSGGTQAARAEAHVSQTLRPDLSKGDADSQANLYELTNDMMQRMNVEFEYQIRNTLKDWMTDAGGTPVGSAIQSQSLDAPGTKSRTTASSVVPAAAVPAAATGVTSAPALTTPAITTPQVTTPTITTPTVTVPTVTTPNVSVPDATSATTLPENAPVSDTSGSSASPASSTGSSSGSTSTGNAASAKNSDPDPVFPAGEDDDASPSTTTKARSPAPGVLQLPKK</sequence>
<accession>A0A149UZP3</accession>
<evidence type="ECO:0000313" key="5">
    <source>
        <dbReference type="Proteomes" id="UP000075377"/>
    </source>
</evidence>
<dbReference type="PROSITE" id="PS51257">
    <property type="entry name" value="PROKAR_LIPOPROTEIN"/>
    <property type="match status" value="1"/>
</dbReference>
<comment type="caution">
    <text evidence="4">The sequence shown here is derived from an EMBL/GenBank/DDBJ whole genome shotgun (WGS) entry which is preliminary data.</text>
</comment>
<dbReference type="AlphaFoldDB" id="A0A149UZP3"/>
<organism evidence="4 6">
    <name type="scientific">Acetobacter malorum</name>
    <dbReference type="NCBI Taxonomy" id="178901"/>
    <lineage>
        <taxon>Bacteria</taxon>
        <taxon>Pseudomonadati</taxon>
        <taxon>Pseudomonadota</taxon>
        <taxon>Alphaproteobacteria</taxon>
        <taxon>Acetobacterales</taxon>
        <taxon>Acetobacteraceae</taxon>
        <taxon>Acetobacter</taxon>
    </lineage>
</organism>
<dbReference type="EMBL" id="LHZX01000317">
    <property type="protein sequence ID" value="KXV67797.1"/>
    <property type="molecule type" value="Genomic_DNA"/>
</dbReference>
<dbReference type="Proteomes" id="UP000075377">
    <property type="component" value="Unassembled WGS sequence"/>
</dbReference>
<feature type="compositionally biased region" description="Low complexity" evidence="1">
    <location>
        <begin position="282"/>
        <end position="310"/>
    </location>
</feature>
<protein>
    <recommendedName>
        <fullName evidence="7">Lipoprotein</fullName>
    </recommendedName>
</protein>
<dbReference type="Proteomes" id="UP000075538">
    <property type="component" value="Unassembled WGS sequence"/>
</dbReference>
<feature type="compositionally biased region" description="Low complexity" evidence="1">
    <location>
        <begin position="243"/>
        <end position="267"/>
    </location>
</feature>
<evidence type="ECO:0000313" key="6">
    <source>
        <dbReference type="Proteomes" id="UP000075538"/>
    </source>
</evidence>